<reference evidence="1 2" key="1">
    <citation type="submission" date="2012-08" db="EMBL/GenBank/DDBJ databases">
        <title>The genome of cave-isolated P. fluorescens strain R124 demonstrates phenotypic adaptation to the mineral environment.</title>
        <authorList>
            <person name="Barton M.D."/>
            <person name="Petronio M."/>
            <person name="Giarrizzo J.G."/>
            <person name="Bowling B.V."/>
            <person name="Barton H.A."/>
        </authorList>
    </citation>
    <scope>NUCLEOTIDE SEQUENCE [LARGE SCALE GENOMIC DNA]</scope>
    <source>
        <strain evidence="1 2">R124</strain>
    </source>
</reference>
<evidence type="ECO:0000313" key="1">
    <source>
        <dbReference type="EMBL" id="EJZ58249.1"/>
    </source>
</evidence>
<name>A0A7U9CRN2_PSEFL</name>
<protein>
    <submittedName>
        <fullName evidence="1">Uncharacterized protein</fullName>
    </submittedName>
</protein>
<dbReference type="EMBL" id="CM001561">
    <property type="protein sequence ID" value="EJZ58249.1"/>
    <property type="molecule type" value="Genomic_DNA"/>
</dbReference>
<gene>
    <name evidence="1" type="ORF">I1A_002576</name>
</gene>
<organism evidence="1 2">
    <name type="scientific">Pseudomonas fluorescens R124</name>
    <dbReference type="NCBI Taxonomy" id="743713"/>
    <lineage>
        <taxon>Bacteria</taxon>
        <taxon>Pseudomonadati</taxon>
        <taxon>Pseudomonadota</taxon>
        <taxon>Gammaproteobacteria</taxon>
        <taxon>Pseudomonadales</taxon>
        <taxon>Pseudomonadaceae</taxon>
        <taxon>Pseudomonas</taxon>
    </lineage>
</organism>
<sequence>MLIKIEEAETPEGWLVWMDTWCVRFRSYAEAESFVERLEGRINAPHPLPVSMNRPVAETS</sequence>
<evidence type="ECO:0000313" key="2">
    <source>
        <dbReference type="Proteomes" id="UP000006045"/>
    </source>
</evidence>
<accession>A0A7U9CRN2</accession>
<dbReference type="AlphaFoldDB" id="A0A7U9CRN2"/>
<proteinExistence type="predicted"/>
<dbReference type="Proteomes" id="UP000006045">
    <property type="component" value="Chromosome"/>
</dbReference>